<dbReference type="STRING" id="655353.SAMN04488056_102172"/>
<dbReference type="EMBL" id="FOVR01000002">
    <property type="protein sequence ID" value="SFN84018.1"/>
    <property type="molecule type" value="Genomic_DNA"/>
</dbReference>
<dbReference type="OrthoDB" id="7847400at2"/>
<keyword evidence="2" id="KW-1185">Reference proteome</keyword>
<reference evidence="1 2" key="1">
    <citation type="submission" date="2016-10" db="EMBL/GenBank/DDBJ databases">
        <authorList>
            <person name="de Groot N.N."/>
        </authorList>
    </citation>
    <scope>NUCLEOTIDE SEQUENCE [LARGE SCALE GENOMIC DNA]</scope>
    <source>
        <strain evidence="1 2">CGMCC 1.9157</strain>
    </source>
</reference>
<sequence length="151" mass="17089">MRYALLAIWIGAVSTLSAYVSGHWMNNKSFAELSGIPLQEGMDFEKTRAISVPMITDGKVRGYIVAQFVYTIDSTTLRELAIPPNPFIVDEAFRTIFNDTSIDFDDLKAYDIDKLTTHIKDSVNQRMQAKLVHDILVEEFSFFPDSSINKS</sequence>
<accession>A0A1I5CAI4</accession>
<evidence type="ECO:0000313" key="1">
    <source>
        <dbReference type="EMBL" id="SFN84018.1"/>
    </source>
</evidence>
<organism evidence="1 2">
    <name type="scientific">Cohaesibacter marisflavi</name>
    <dbReference type="NCBI Taxonomy" id="655353"/>
    <lineage>
        <taxon>Bacteria</taxon>
        <taxon>Pseudomonadati</taxon>
        <taxon>Pseudomonadota</taxon>
        <taxon>Alphaproteobacteria</taxon>
        <taxon>Hyphomicrobiales</taxon>
        <taxon>Cohaesibacteraceae</taxon>
    </lineage>
</organism>
<name>A0A1I5CAI4_9HYPH</name>
<proteinExistence type="predicted"/>
<evidence type="ECO:0000313" key="2">
    <source>
        <dbReference type="Proteomes" id="UP000199236"/>
    </source>
</evidence>
<dbReference type="RefSeq" id="WP_090069358.1">
    <property type="nucleotide sequence ID" value="NZ_FOVR01000002.1"/>
</dbReference>
<dbReference type="Proteomes" id="UP000199236">
    <property type="component" value="Unassembled WGS sequence"/>
</dbReference>
<gene>
    <name evidence="1" type="ORF">SAMN04488056_102172</name>
</gene>
<protein>
    <submittedName>
        <fullName evidence="1">Uncharacterized protein</fullName>
    </submittedName>
</protein>
<dbReference type="AlphaFoldDB" id="A0A1I5CAI4"/>